<evidence type="ECO:0000313" key="3">
    <source>
        <dbReference type="Proteomes" id="UP001165074"/>
    </source>
</evidence>
<evidence type="ECO:0000313" key="2">
    <source>
        <dbReference type="EMBL" id="GLY92399.1"/>
    </source>
</evidence>
<gene>
    <name evidence="2" type="ORF">Airi02_103270</name>
</gene>
<feature type="region of interest" description="Disordered" evidence="1">
    <location>
        <begin position="1"/>
        <end position="47"/>
    </location>
</feature>
<sequence length="121" mass="12858">MRRTQLDEDGGAAAEGARNSGERPQRAQRAGVVHAMQGGHHHRRGGHAAYAQGYAECAVTRGGEHTAEYVGRPSSGSGRDRVPPCHVQTFALPMVLLCACGPVYRNMPGAGQVNTKPDLRT</sequence>
<keyword evidence="3" id="KW-1185">Reference proteome</keyword>
<evidence type="ECO:0000256" key="1">
    <source>
        <dbReference type="SAM" id="MobiDB-lite"/>
    </source>
</evidence>
<reference evidence="2" key="1">
    <citation type="submission" date="2023-03" db="EMBL/GenBank/DDBJ databases">
        <title>Actinoallomurus iriomotensis NBRC 103684.</title>
        <authorList>
            <person name="Ichikawa N."/>
            <person name="Sato H."/>
            <person name="Tonouchi N."/>
        </authorList>
    </citation>
    <scope>NUCLEOTIDE SEQUENCE</scope>
    <source>
        <strain evidence="2">NBRC 103684</strain>
    </source>
</reference>
<dbReference type="EMBL" id="BSTK01000028">
    <property type="protein sequence ID" value="GLY92399.1"/>
    <property type="molecule type" value="Genomic_DNA"/>
</dbReference>
<organism evidence="2 3">
    <name type="scientific">Actinoallomurus iriomotensis</name>
    <dbReference type="NCBI Taxonomy" id="478107"/>
    <lineage>
        <taxon>Bacteria</taxon>
        <taxon>Bacillati</taxon>
        <taxon>Actinomycetota</taxon>
        <taxon>Actinomycetes</taxon>
        <taxon>Streptosporangiales</taxon>
        <taxon>Thermomonosporaceae</taxon>
        <taxon>Actinoallomurus</taxon>
    </lineage>
</organism>
<comment type="caution">
    <text evidence="2">The sequence shown here is derived from an EMBL/GenBank/DDBJ whole genome shotgun (WGS) entry which is preliminary data.</text>
</comment>
<proteinExistence type="predicted"/>
<dbReference type="Proteomes" id="UP001165074">
    <property type="component" value="Unassembled WGS sequence"/>
</dbReference>
<accession>A0A9W6SF23</accession>
<protein>
    <submittedName>
        <fullName evidence="2">Uncharacterized protein</fullName>
    </submittedName>
</protein>
<dbReference type="AlphaFoldDB" id="A0A9W6SF23"/>
<name>A0A9W6SF23_9ACTN</name>